<feature type="region of interest" description="Disordered" evidence="1">
    <location>
        <begin position="1"/>
        <end position="23"/>
    </location>
</feature>
<gene>
    <name evidence="2" type="ORF">EX895_000474</name>
</gene>
<reference evidence="2 3" key="1">
    <citation type="submission" date="2019-05" db="EMBL/GenBank/DDBJ databases">
        <title>Sporisorium graminicola CBS 10092 draft sequencing and annotation.</title>
        <authorList>
            <person name="Solano-Gonzalez S."/>
            <person name="Caddick M.X."/>
            <person name="Darby A."/>
        </authorList>
    </citation>
    <scope>NUCLEOTIDE SEQUENCE [LARGE SCALE GENOMIC DNA]</scope>
    <source>
        <strain evidence="2 3">CBS 10092</strain>
    </source>
</reference>
<dbReference type="AlphaFoldDB" id="A0A4U7L191"/>
<feature type="region of interest" description="Disordered" evidence="1">
    <location>
        <begin position="126"/>
        <end position="178"/>
    </location>
</feature>
<feature type="compositionally biased region" description="Basic and acidic residues" evidence="1">
    <location>
        <begin position="165"/>
        <end position="178"/>
    </location>
</feature>
<protein>
    <recommendedName>
        <fullName evidence="4">EF-hand domain-containing protein</fullName>
    </recommendedName>
</protein>
<dbReference type="Proteomes" id="UP000306050">
    <property type="component" value="Chromosome SGRAM_1"/>
</dbReference>
<dbReference type="KEGG" id="sgra:EX895_000474"/>
<comment type="caution">
    <text evidence="2">The sequence shown here is derived from an EMBL/GenBank/DDBJ whole genome shotgun (WGS) entry which is preliminary data.</text>
</comment>
<proteinExistence type="predicted"/>
<dbReference type="Gene3D" id="1.10.238.10">
    <property type="entry name" value="EF-hand"/>
    <property type="match status" value="1"/>
</dbReference>
<accession>A0A4U7L191</accession>
<dbReference type="RefSeq" id="XP_029742461.1">
    <property type="nucleotide sequence ID" value="XM_029881075.1"/>
</dbReference>
<name>A0A4U7L191_9BASI</name>
<keyword evidence="3" id="KW-1185">Reference proteome</keyword>
<feature type="region of interest" description="Disordered" evidence="1">
    <location>
        <begin position="47"/>
        <end position="67"/>
    </location>
</feature>
<evidence type="ECO:0000256" key="1">
    <source>
        <dbReference type="SAM" id="MobiDB-lite"/>
    </source>
</evidence>
<organism evidence="2 3">
    <name type="scientific">Sporisorium graminicola</name>
    <dbReference type="NCBI Taxonomy" id="280036"/>
    <lineage>
        <taxon>Eukaryota</taxon>
        <taxon>Fungi</taxon>
        <taxon>Dikarya</taxon>
        <taxon>Basidiomycota</taxon>
        <taxon>Ustilaginomycotina</taxon>
        <taxon>Ustilaginomycetes</taxon>
        <taxon>Ustilaginales</taxon>
        <taxon>Ustilaginaceae</taxon>
        <taxon>Sporisorium</taxon>
    </lineage>
</organism>
<evidence type="ECO:0008006" key="4">
    <source>
        <dbReference type="Google" id="ProtNLM"/>
    </source>
</evidence>
<feature type="compositionally biased region" description="Basic and acidic residues" evidence="1">
    <location>
        <begin position="129"/>
        <end position="139"/>
    </location>
</feature>
<evidence type="ECO:0000313" key="3">
    <source>
        <dbReference type="Proteomes" id="UP000306050"/>
    </source>
</evidence>
<feature type="compositionally biased region" description="Low complexity" evidence="1">
    <location>
        <begin position="7"/>
        <end position="19"/>
    </location>
</feature>
<dbReference type="GeneID" id="40723369"/>
<sequence>MSATTNKAASSASKAQKAALLDDEGDLTPKFEAALIRVFARFSASYKKRHPDVHASESKSSASLPRPDAADVLTEADLDAFSTVTNGATLPQESKNEIREFLDTDEEGNLTLRGFIEMYHLQSDNEPEETWKDLGKLGFDDSLGYNGEQAEQPETKEAEASISKEAAESRDKLYQGDD</sequence>
<dbReference type="OrthoDB" id="26525at2759"/>
<dbReference type="EMBL" id="SRRM01000002">
    <property type="protein sequence ID" value="TKY90476.1"/>
    <property type="molecule type" value="Genomic_DNA"/>
</dbReference>
<evidence type="ECO:0000313" key="2">
    <source>
        <dbReference type="EMBL" id="TKY90476.1"/>
    </source>
</evidence>